<evidence type="ECO:0000313" key="3">
    <source>
        <dbReference type="EMBL" id="MDH2335266.1"/>
    </source>
</evidence>
<protein>
    <submittedName>
        <fullName evidence="3">YlmH/Sll1252 family protein</fullName>
    </submittedName>
</protein>
<dbReference type="Pfam" id="PF17774">
    <property type="entry name" value="YlmH_RBD"/>
    <property type="match status" value="1"/>
</dbReference>
<evidence type="ECO:0000256" key="1">
    <source>
        <dbReference type="PROSITE-ProRule" id="PRU00182"/>
    </source>
</evidence>
<dbReference type="GO" id="GO:0003723">
    <property type="term" value="F:RNA binding"/>
    <property type="evidence" value="ECO:0007669"/>
    <property type="project" value="UniProtKB-KW"/>
</dbReference>
<accession>A0AAP4A658</accession>
<gene>
    <name evidence="3" type="ORF">QDQ28_03555</name>
</gene>
<dbReference type="AlphaFoldDB" id="A0AAP4A658"/>
<keyword evidence="1" id="KW-0694">RNA-binding</keyword>
<dbReference type="EMBL" id="JARVUX010000001">
    <property type="protein sequence ID" value="MDH2335266.1"/>
    <property type="molecule type" value="Genomic_DNA"/>
</dbReference>
<reference evidence="3" key="1">
    <citation type="submission" date="2023-04" db="EMBL/GenBank/DDBJ databases">
        <title>Epidemiological investigation of Clostridium perfringens isolated from cattle.</title>
        <authorList>
            <person name="Tian R."/>
        </authorList>
    </citation>
    <scope>NUCLEOTIDE SEQUENCE</scope>
    <source>
        <strain evidence="3">ZWCP172</strain>
    </source>
</reference>
<feature type="domain" description="RNA-binding S4" evidence="2">
    <location>
        <begin position="179"/>
        <end position="239"/>
    </location>
</feature>
<dbReference type="SUPFAM" id="SSF55174">
    <property type="entry name" value="Alpha-L RNA-binding motif"/>
    <property type="match status" value="1"/>
</dbReference>
<evidence type="ECO:0000313" key="4">
    <source>
        <dbReference type="Proteomes" id="UP001222958"/>
    </source>
</evidence>
<dbReference type="InterPro" id="IPR012677">
    <property type="entry name" value="Nucleotide-bd_a/b_plait_sf"/>
</dbReference>
<dbReference type="Gene3D" id="3.30.70.330">
    <property type="match status" value="1"/>
</dbReference>
<proteinExistence type="predicted"/>
<dbReference type="Pfam" id="PF01479">
    <property type="entry name" value="S4"/>
    <property type="match status" value="1"/>
</dbReference>
<comment type="caution">
    <text evidence="3">The sequence shown here is derived from an EMBL/GenBank/DDBJ whole genome shotgun (WGS) entry which is preliminary data.</text>
</comment>
<evidence type="ECO:0000259" key="2">
    <source>
        <dbReference type="SMART" id="SM00363"/>
    </source>
</evidence>
<sequence length="255" mass="29437">MNKKDFINLLNLEEFEALKLFERFNLARTKNISVFTDEFYTPDVWSTLQEMNLFDVNVESFGFFEDGERRVIAFNKEEYDLFPIQLSLLRIQCNTKFSKLEHKDYLGSIMALGINRNKIGDLILRDDGCYVAVHHSIIDFLINNLNKIRNLNCKCEIIYDLDEIPKPSYEEKNIIVTSKRLDCIVAALGNISRSKALDAINSGSVLLDYRITKDKSKEVSEDSRLTIRGIGKFKISDIFGTTKSGRLKLTVFKYT</sequence>
<organism evidence="3 4">
    <name type="scientific">Clostridium perfringens</name>
    <dbReference type="NCBI Taxonomy" id="1502"/>
    <lineage>
        <taxon>Bacteria</taxon>
        <taxon>Bacillati</taxon>
        <taxon>Bacillota</taxon>
        <taxon>Clostridia</taxon>
        <taxon>Eubacteriales</taxon>
        <taxon>Clostridiaceae</taxon>
        <taxon>Clostridium</taxon>
    </lineage>
</organism>
<dbReference type="InterPro" id="IPR002942">
    <property type="entry name" value="S4_RNA-bd"/>
</dbReference>
<dbReference type="InterPro" id="IPR040591">
    <property type="entry name" value="RqcP2_RBD"/>
</dbReference>
<name>A0AAP4A658_CLOPF</name>
<dbReference type="InterPro" id="IPR036986">
    <property type="entry name" value="S4_RNA-bd_sf"/>
</dbReference>
<dbReference type="Gene3D" id="3.10.290.10">
    <property type="entry name" value="RNA-binding S4 domain"/>
    <property type="match status" value="1"/>
</dbReference>
<dbReference type="PROSITE" id="PS50889">
    <property type="entry name" value="S4"/>
    <property type="match status" value="1"/>
</dbReference>
<dbReference type="Proteomes" id="UP001222958">
    <property type="component" value="Unassembled WGS sequence"/>
</dbReference>
<dbReference type="RefSeq" id="WP_279856974.1">
    <property type="nucleotide sequence ID" value="NZ_JARVUX010000001.1"/>
</dbReference>
<dbReference type="SMART" id="SM00363">
    <property type="entry name" value="S4"/>
    <property type="match status" value="1"/>
</dbReference>